<evidence type="ECO:0000313" key="2">
    <source>
        <dbReference type="Proteomes" id="UP001390339"/>
    </source>
</evidence>
<protein>
    <submittedName>
        <fullName evidence="1">Uncharacterized protein</fullName>
    </submittedName>
</protein>
<dbReference type="EMBL" id="JAPCWZ010000001">
    <property type="protein sequence ID" value="KAK8880179.1"/>
    <property type="molecule type" value="Genomic_DNA"/>
</dbReference>
<accession>A0ABR2JNB7</accession>
<comment type="caution">
    <text evidence="1">The sequence shown here is derived from an EMBL/GenBank/DDBJ whole genome shotgun (WGS) entry which is preliminary data.</text>
</comment>
<keyword evidence="2" id="KW-1185">Reference proteome</keyword>
<name>A0ABR2JNB7_9PEZI</name>
<reference evidence="1 2" key="1">
    <citation type="journal article" date="2024" name="IMA Fungus">
        <title>Apiospora arundinis, a panoply of carbohydrate-active enzymes and secondary metabolites.</title>
        <authorList>
            <person name="Sorensen T."/>
            <person name="Petersen C."/>
            <person name="Muurmann A.T."/>
            <person name="Christiansen J.V."/>
            <person name="Brundto M.L."/>
            <person name="Overgaard C.K."/>
            <person name="Boysen A.T."/>
            <person name="Wollenberg R.D."/>
            <person name="Larsen T.O."/>
            <person name="Sorensen J.L."/>
            <person name="Nielsen K.L."/>
            <person name="Sondergaard T.E."/>
        </authorList>
    </citation>
    <scope>NUCLEOTIDE SEQUENCE [LARGE SCALE GENOMIC DNA]</scope>
    <source>
        <strain evidence="1 2">AAU 773</strain>
    </source>
</reference>
<dbReference type="Proteomes" id="UP001390339">
    <property type="component" value="Unassembled WGS sequence"/>
</dbReference>
<gene>
    <name evidence="1" type="ORF">PGQ11_001473</name>
</gene>
<sequence length="242" mass="27034">MCFMIKRYETCAVFGHCIKEYPAYDRETCEKAKTAGDYGSCKEIQMKYAPEFVYPFCSTCSSMEAWLFNRAKASMVANRAAGRCEKPIFTETFLDQLRGKIDAPGQAPLVEIGSLTSFMESVALAKTEEMQAGRAASCINRQVGLASQAVSMEGLTEQFASWVAAVYRLRLVKEATEIARGEQDEHRTKLLEMLAVESEAVCCYKARLEYLGVWKLFLSLAGIGPKLGEDSDPKEIAYRCLR</sequence>
<evidence type="ECO:0000313" key="1">
    <source>
        <dbReference type="EMBL" id="KAK8880179.1"/>
    </source>
</evidence>
<proteinExistence type="predicted"/>
<organism evidence="1 2">
    <name type="scientific">Apiospora arundinis</name>
    <dbReference type="NCBI Taxonomy" id="335852"/>
    <lineage>
        <taxon>Eukaryota</taxon>
        <taxon>Fungi</taxon>
        <taxon>Dikarya</taxon>
        <taxon>Ascomycota</taxon>
        <taxon>Pezizomycotina</taxon>
        <taxon>Sordariomycetes</taxon>
        <taxon>Xylariomycetidae</taxon>
        <taxon>Amphisphaeriales</taxon>
        <taxon>Apiosporaceae</taxon>
        <taxon>Apiospora</taxon>
    </lineage>
</organism>